<protein>
    <recommendedName>
        <fullName evidence="3">Gag-pol polyprotein</fullName>
    </recommendedName>
</protein>
<dbReference type="AlphaFoldDB" id="A0AAF0TM89"/>
<sequence length="138" mass="15928">MAQDFVRQFQYNVDIMPDRNTVSNMRKKQNESFREYAIKWREQVARVKPPLDEQELVYIFTESQDLDYFHHLTTTMGKPFHTTIKIREMVESALKTGRIVIQEAIKATTHAIQGGSGSYGNCKRKEEVSLLKSGSRGA</sequence>
<dbReference type="PANTHER" id="PTHR32108">
    <property type="entry name" value="DNA-DIRECTED RNA POLYMERASE SUBUNIT ALPHA"/>
    <property type="match status" value="1"/>
</dbReference>
<organism evidence="1 2">
    <name type="scientific">Solanum verrucosum</name>
    <dbReference type="NCBI Taxonomy" id="315347"/>
    <lineage>
        <taxon>Eukaryota</taxon>
        <taxon>Viridiplantae</taxon>
        <taxon>Streptophyta</taxon>
        <taxon>Embryophyta</taxon>
        <taxon>Tracheophyta</taxon>
        <taxon>Spermatophyta</taxon>
        <taxon>Magnoliopsida</taxon>
        <taxon>eudicotyledons</taxon>
        <taxon>Gunneridae</taxon>
        <taxon>Pentapetalae</taxon>
        <taxon>asterids</taxon>
        <taxon>lamiids</taxon>
        <taxon>Solanales</taxon>
        <taxon>Solanaceae</taxon>
        <taxon>Solanoideae</taxon>
        <taxon>Solaneae</taxon>
        <taxon>Solanum</taxon>
    </lineage>
</organism>
<proteinExistence type="predicted"/>
<dbReference type="Proteomes" id="UP001234989">
    <property type="component" value="Chromosome 4"/>
</dbReference>
<gene>
    <name evidence="1" type="ORF">MTR67_018276</name>
</gene>
<evidence type="ECO:0000313" key="2">
    <source>
        <dbReference type="Proteomes" id="UP001234989"/>
    </source>
</evidence>
<dbReference type="PANTHER" id="PTHR32108:SF9">
    <property type="entry name" value="REVERSE TRANSCRIPTASE RNASE H-LIKE DOMAIN-CONTAINING PROTEIN"/>
    <property type="match status" value="1"/>
</dbReference>
<dbReference type="EMBL" id="CP133615">
    <property type="protein sequence ID" value="WMV24891.1"/>
    <property type="molecule type" value="Genomic_DNA"/>
</dbReference>
<keyword evidence="2" id="KW-1185">Reference proteome</keyword>
<name>A0AAF0TM89_SOLVR</name>
<accession>A0AAF0TM89</accession>
<reference evidence="1" key="1">
    <citation type="submission" date="2023-08" db="EMBL/GenBank/DDBJ databases">
        <title>A de novo genome assembly of Solanum verrucosum Schlechtendal, a Mexican diploid species geographically isolated from the other diploid A-genome species in potato relatives.</title>
        <authorList>
            <person name="Hosaka K."/>
        </authorList>
    </citation>
    <scope>NUCLEOTIDE SEQUENCE</scope>
    <source>
        <tissue evidence="1">Young leaves</tissue>
    </source>
</reference>
<evidence type="ECO:0008006" key="3">
    <source>
        <dbReference type="Google" id="ProtNLM"/>
    </source>
</evidence>
<evidence type="ECO:0000313" key="1">
    <source>
        <dbReference type="EMBL" id="WMV24891.1"/>
    </source>
</evidence>